<name>A0A3P3VUJ1_9MICO</name>
<dbReference type="Proteomes" id="UP000274391">
    <property type="component" value="Unassembled WGS sequence"/>
</dbReference>
<gene>
    <name evidence="1" type="ORF">EG850_09005</name>
</gene>
<accession>A0A3P3VUJ1</accession>
<dbReference type="OrthoDB" id="5192758at2"/>
<sequence>MLISEAESIAHDLHSFDETETAQWVLDCSEEELVRVCSVADWLLYNGPKSPSGNSMMILKALALAAVYVHEGEPRELRRKRRRILEEPKLQGGRLPNWELQRSLPKDYGVGDNAREFWQTD</sequence>
<dbReference type="RefSeq" id="WP_124972680.1">
    <property type="nucleotide sequence ID" value="NZ_RQVS01000009.1"/>
</dbReference>
<reference evidence="1 2" key="1">
    <citation type="submission" date="2018-11" db="EMBL/GenBank/DDBJ databases">
        <title>YIM 102482-1 draft genome.</title>
        <authorList>
            <person name="Li G."/>
            <person name="Jiang Y."/>
        </authorList>
    </citation>
    <scope>NUCLEOTIDE SEQUENCE [LARGE SCALE GENOMIC DNA]</scope>
    <source>
        <strain evidence="1 2">YIM 102482-1</strain>
    </source>
</reference>
<organism evidence="1 2">
    <name type="scientific">Gulosibacter macacae</name>
    <dbReference type="NCBI Taxonomy" id="2488791"/>
    <lineage>
        <taxon>Bacteria</taxon>
        <taxon>Bacillati</taxon>
        <taxon>Actinomycetota</taxon>
        <taxon>Actinomycetes</taxon>
        <taxon>Micrococcales</taxon>
        <taxon>Microbacteriaceae</taxon>
        <taxon>Gulosibacter</taxon>
    </lineage>
</organism>
<keyword evidence="2" id="KW-1185">Reference proteome</keyword>
<comment type="caution">
    <text evidence="1">The sequence shown here is derived from an EMBL/GenBank/DDBJ whole genome shotgun (WGS) entry which is preliminary data.</text>
</comment>
<dbReference type="EMBL" id="RQVS01000009">
    <property type="protein sequence ID" value="RRJ86471.1"/>
    <property type="molecule type" value="Genomic_DNA"/>
</dbReference>
<evidence type="ECO:0000313" key="1">
    <source>
        <dbReference type="EMBL" id="RRJ86471.1"/>
    </source>
</evidence>
<evidence type="ECO:0000313" key="2">
    <source>
        <dbReference type="Proteomes" id="UP000274391"/>
    </source>
</evidence>
<proteinExistence type="predicted"/>
<dbReference type="AlphaFoldDB" id="A0A3P3VUJ1"/>
<protein>
    <submittedName>
        <fullName evidence="1">Uncharacterized protein</fullName>
    </submittedName>
</protein>